<comment type="caution">
    <text evidence="1">The sequence shown here is derived from an EMBL/GenBank/DDBJ whole genome shotgun (WGS) entry which is preliminary data.</text>
</comment>
<reference evidence="1 2" key="1">
    <citation type="journal article" date="2014" name="Genome Biol. Evol.">
        <title>The genome of the myxosporean Thelohanellus kitauei shows adaptations to nutrient acquisition within its fish host.</title>
        <authorList>
            <person name="Yang Y."/>
            <person name="Xiong J."/>
            <person name="Zhou Z."/>
            <person name="Huo F."/>
            <person name="Miao W."/>
            <person name="Ran C."/>
            <person name="Liu Y."/>
            <person name="Zhang J."/>
            <person name="Feng J."/>
            <person name="Wang M."/>
            <person name="Wang M."/>
            <person name="Wang L."/>
            <person name="Yao B."/>
        </authorList>
    </citation>
    <scope>NUCLEOTIDE SEQUENCE [LARGE SCALE GENOMIC DNA]</scope>
    <source>
        <strain evidence="1">Wuqing</strain>
    </source>
</reference>
<dbReference type="SUPFAM" id="SSF143575">
    <property type="entry name" value="GAS2 domain-like"/>
    <property type="match status" value="1"/>
</dbReference>
<evidence type="ECO:0000313" key="2">
    <source>
        <dbReference type="Proteomes" id="UP000031668"/>
    </source>
</evidence>
<dbReference type="AlphaFoldDB" id="A0A0C2I7V9"/>
<organism evidence="1 2">
    <name type="scientific">Thelohanellus kitauei</name>
    <name type="common">Myxosporean</name>
    <dbReference type="NCBI Taxonomy" id="669202"/>
    <lineage>
        <taxon>Eukaryota</taxon>
        <taxon>Metazoa</taxon>
        <taxon>Cnidaria</taxon>
        <taxon>Myxozoa</taxon>
        <taxon>Myxosporea</taxon>
        <taxon>Bivalvulida</taxon>
        <taxon>Platysporina</taxon>
        <taxon>Myxobolidae</taxon>
        <taxon>Thelohanellus</taxon>
    </lineage>
</organism>
<gene>
    <name evidence="1" type="ORF">RF11_15575</name>
</gene>
<dbReference type="InterPro" id="IPR036534">
    <property type="entry name" value="GAR_dom_sf"/>
</dbReference>
<dbReference type="Proteomes" id="UP000031668">
    <property type="component" value="Unassembled WGS sequence"/>
</dbReference>
<proteinExistence type="predicted"/>
<evidence type="ECO:0008006" key="3">
    <source>
        <dbReference type="Google" id="ProtNLM"/>
    </source>
</evidence>
<sequence length="230" mass="26304">MMRYASVKHVYSNICLKCIVNINLCQSATDSKLNAGEQEIYESRYSFVNQTSSSCQPPLSDGILRSLIQKVEYENIDENGLDTSSCDMRSPLTSISAESSPKPIVCDLVRDKKLNVTMTKRRERKLPPIPTKVIRDLSNCIKGQVIIFNRKYIAIIVSEDTILIRIGGGFEYIEEFLDYKFRIFKRAGRDLSTITIDIKFPNVKRDLAQKYDAVFKKKFSEAIERINLVP</sequence>
<name>A0A0C2I7V9_THEKT</name>
<evidence type="ECO:0000313" key="1">
    <source>
        <dbReference type="EMBL" id="KII61318.1"/>
    </source>
</evidence>
<protein>
    <recommendedName>
        <fullName evidence="3">GAR domain-containing protein</fullName>
    </recommendedName>
</protein>
<keyword evidence="2" id="KW-1185">Reference proteome</keyword>
<dbReference type="EMBL" id="JWZT01005340">
    <property type="protein sequence ID" value="KII61318.1"/>
    <property type="molecule type" value="Genomic_DNA"/>
</dbReference>
<dbReference type="GO" id="GO:0008017">
    <property type="term" value="F:microtubule binding"/>
    <property type="evidence" value="ECO:0007669"/>
    <property type="project" value="InterPro"/>
</dbReference>
<accession>A0A0C2I7V9</accession>